<dbReference type="PANTHER" id="PTHR43802:SF1">
    <property type="entry name" value="IP11341P-RELATED"/>
    <property type="match status" value="1"/>
</dbReference>
<keyword evidence="2" id="KW-0413">Isomerase</keyword>
<dbReference type="STRING" id="298654.FraEuI1c_3257"/>
<dbReference type="InterPro" id="IPR001753">
    <property type="entry name" value="Enoyl-CoA_hydra/iso"/>
</dbReference>
<keyword evidence="3" id="KW-1185">Reference proteome</keyword>
<evidence type="ECO:0000313" key="2">
    <source>
        <dbReference type="EMBL" id="ADP81270.1"/>
    </source>
</evidence>
<dbReference type="NCBIfam" id="NF004840">
    <property type="entry name" value="PRK06190.1"/>
    <property type="match status" value="1"/>
</dbReference>
<dbReference type="RefSeq" id="WP_013424388.1">
    <property type="nucleotide sequence ID" value="NC_014666.1"/>
</dbReference>
<sequence length="247" mass="26056">MSEIEVSTDGGIRTIQLNRPKARNALSSDMQAGLVAALAAADQDPTVRVVVLTGTDPAFCAGNDFTDLGQFADRYANQFRTDPGRALRAMRTPVICAVNGACVSGGLEIALSASFIVASDRARFADTHARLDVIATWGLSALLPRAVGVRLAREMSITGRFLDATEALARGLVNHVVPHEDLLPFTARLAASVADTSAVRDVLALYARGEDLPLSGALSHETATAFSRPLSPTAFAARGRDIVKDPT</sequence>
<dbReference type="Proteomes" id="UP000002484">
    <property type="component" value="Chromosome"/>
</dbReference>
<comment type="similarity">
    <text evidence="1">Belongs to the enoyl-CoA hydratase/isomerase family.</text>
</comment>
<gene>
    <name evidence="2" type="ordered locus">FraEuI1c_3257</name>
</gene>
<dbReference type="Pfam" id="PF00378">
    <property type="entry name" value="ECH_1"/>
    <property type="match status" value="1"/>
</dbReference>
<proteinExistence type="inferred from homology"/>
<protein>
    <submittedName>
        <fullName evidence="2">Enoyl-CoA hydratase/isomerase</fullName>
    </submittedName>
</protein>
<dbReference type="EMBL" id="CP002299">
    <property type="protein sequence ID" value="ADP81270.1"/>
    <property type="molecule type" value="Genomic_DNA"/>
</dbReference>
<dbReference type="InParanoid" id="E3IVA6"/>
<organism evidence="2 3">
    <name type="scientific">Pseudofrankia inefficax (strain DSM 45817 / CECT 9037 / DDB 130130 / EuI1c)</name>
    <name type="common">Frankia inefficax</name>
    <dbReference type="NCBI Taxonomy" id="298654"/>
    <lineage>
        <taxon>Bacteria</taxon>
        <taxon>Bacillati</taxon>
        <taxon>Actinomycetota</taxon>
        <taxon>Actinomycetes</taxon>
        <taxon>Frankiales</taxon>
        <taxon>Frankiaceae</taxon>
        <taxon>Pseudofrankia</taxon>
    </lineage>
</organism>
<dbReference type="PANTHER" id="PTHR43802">
    <property type="entry name" value="ENOYL-COA HYDRATASE"/>
    <property type="match status" value="1"/>
</dbReference>
<dbReference type="GO" id="GO:0016853">
    <property type="term" value="F:isomerase activity"/>
    <property type="evidence" value="ECO:0007669"/>
    <property type="project" value="UniProtKB-KW"/>
</dbReference>
<evidence type="ECO:0000313" key="3">
    <source>
        <dbReference type="Proteomes" id="UP000002484"/>
    </source>
</evidence>
<dbReference type="OrthoDB" id="8452484at2"/>
<dbReference type="AlphaFoldDB" id="E3IVA6"/>
<dbReference type="HOGENOM" id="CLU_009834_7_4_11"/>
<name>E3IVA6_PSEI1</name>
<dbReference type="eggNOG" id="COG1024">
    <property type="taxonomic scope" value="Bacteria"/>
</dbReference>
<accession>E3IVA6</accession>
<dbReference type="CDD" id="cd06558">
    <property type="entry name" value="crotonase-like"/>
    <property type="match status" value="1"/>
</dbReference>
<dbReference type="SUPFAM" id="SSF52096">
    <property type="entry name" value="ClpP/crotonase"/>
    <property type="match status" value="1"/>
</dbReference>
<dbReference type="KEGG" id="fri:FraEuI1c_3257"/>
<dbReference type="Gene3D" id="3.90.226.10">
    <property type="entry name" value="2-enoyl-CoA Hydratase, Chain A, domain 1"/>
    <property type="match status" value="1"/>
</dbReference>
<evidence type="ECO:0000256" key="1">
    <source>
        <dbReference type="ARBA" id="ARBA00005254"/>
    </source>
</evidence>
<dbReference type="InterPro" id="IPR029045">
    <property type="entry name" value="ClpP/crotonase-like_dom_sf"/>
</dbReference>
<reference evidence="2 3" key="1">
    <citation type="submission" date="2010-10" db="EMBL/GenBank/DDBJ databases">
        <title>Complete sequence of Frankia sp. EuI1c.</title>
        <authorList>
            <consortium name="US DOE Joint Genome Institute"/>
            <person name="Lucas S."/>
            <person name="Copeland A."/>
            <person name="Lapidus A."/>
            <person name="Cheng J.-F."/>
            <person name="Bruce D."/>
            <person name="Goodwin L."/>
            <person name="Pitluck S."/>
            <person name="Chertkov O."/>
            <person name="Detter J.C."/>
            <person name="Han C."/>
            <person name="Tapia R."/>
            <person name="Land M."/>
            <person name="Hauser L."/>
            <person name="Jeffries C."/>
            <person name="Kyrpides N."/>
            <person name="Ivanova N."/>
            <person name="Mikhailova N."/>
            <person name="Beauchemin N."/>
            <person name="Sen A."/>
            <person name="Sur S.A."/>
            <person name="Gtari M."/>
            <person name="Wall L."/>
            <person name="Tisa L."/>
            <person name="Woyke T."/>
        </authorList>
    </citation>
    <scope>NUCLEOTIDE SEQUENCE [LARGE SCALE GENOMIC DNA]</scope>
    <source>
        <strain evidence="3">DSM 45817 / CECT 9037 / EuI1c</strain>
    </source>
</reference>